<dbReference type="HOGENOM" id="CLU_1601349_0_0_5"/>
<gene>
    <name evidence="1" type="ORF">RGR602_CH02352</name>
</gene>
<sequence length="166" mass="19224">MKSSAFRVPRRQWQAAILYRLGVTVYPDKVGAVAMLERLRERKWSKPELDFMSSDDTNWIAKHIAPDFKSAYEEVASYLRRLRKEGVVHEDMAGSYYMNQGGREAISQAARERSRQTVRRQDLDDALEEIRDLLLPDDEDWGDVDVWLEERAIEFGHLGGKPAPAR</sequence>
<evidence type="ECO:0000313" key="1">
    <source>
        <dbReference type="EMBL" id="AJD41678.1"/>
    </source>
</evidence>
<dbReference type="RefSeq" id="WP_203226153.1">
    <property type="nucleotide sequence ID" value="NZ_CP006877.1"/>
</dbReference>
<name>A0A0B4X570_9HYPH</name>
<accession>A0A0B4X570</accession>
<reference evidence="1 2" key="1">
    <citation type="submission" date="2013-11" db="EMBL/GenBank/DDBJ databases">
        <title>Complete genome sequence of Rhizobium gallicum bv. gallicum R602.</title>
        <authorList>
            <person name="Bustos P."/>
            <person name="Santamaria R.I."/>
            <person name="Lozano L."/>
            <person name="Acosta J.L."/>
            <person name="Ormeno-Orrillo E."/>
            <person name="Rogel M.A."/>
            <person name="Romero D."/>
            <person name="Cevallos M.A."/>
            <person name="Martinez-Romero E."/>
            <person name="Gonzalez V."/>
        </authorList>
    </citation>
    <scope>NUCLEOTIDE SEQUENCE [LARGE SCALE GENOMIC DNA]</scope>
    <source>
        <strain evidence="1 2">R602</strain>
    </source>
</reference>
<dbReference type="Proteomes" id="UP000031368">
    <property type="component" value="Chromosome"/>
</dbReference>
<dbReference type="EMBL" id="CP006877">
    <property type="protein sequence ID" value="AJD41678.1"/>
    <property type="molecule type" value="Genomic_DNA"/>
</dbReference>
<evidence type="ECO:0000313" key="2">
    <source>
        <dbReference type="Proteomes" id="UP000031368"/>
    </source>
</evidence>
<dbReference type="AlphaFoldDB" id="A0A0B4X570"/>
<protein>
    <submittedName>
        <fullName evidence="1">Uncharacterized protein</fullName>
    </submittedName>
</protein>
<keyword evidence="2" id="KW-1185">Reference proteome</keyword>
<proteinExistence type="predicted"/>
<organism evidence="1 2">
    <name type="scientific">Rhizobium gallicum bv. gallicum R602sp</name>
    <dbReference type="NCBI Taxonomy" id="1041138"/>
    <lineage>
        <taxon>Bacteria</taxon>
        <taxon>Pseudomonadati</taxon>
        <taxon>Pseudomonadota</taxon>
        <taxon>Alphaproteobacteria</taxon>
        <taxon>Hyphomicrobiales</taxon>
        <taxon>Rhizobiaceae</taxon>
        <taxon>Rhizobium/Agrobacterium group</taxon>
        <taxon>Rhizobium</taxon>
    </lineage>
</organism>
<dbReference type="KEGG" id="rga:RGR602_CH02352"/>